<feature type="site" description="Important for substrate specificity" evidence="4">
    <location>
        <position position="74"/>
    </location>
</feature>
<dbReference type="CDD" id="cd00555">
    <property type="entry name" value="Maf"/>
    <property type="match status" value="1"/>
</dbReference>
<dbReference type="RefSeq" id="WP_015723662.1">
    <property type="nucleotide sequence ID" value="NC_014972.1"/>
</dbReference>
<keyword evidence="4" id="KW-0963">Cytoplasm</keyword>
<comment type="caution">
    <text evidence="4">Lacks conserved residue(s) required for the propagation of feature annotation.</text>
</comment>
<dbReference type="SUPFAM" id="SSF52972">
    <property type="entry name" value="ITPase-like"/>
    <property type="match status" value="1"/>
</dbReference>
<evidence type="ECO:0000256" key="1">
    <source>
        <dbReference type="ARBA" id="ARBA00001968"/>
    </source>
</evidence>
<sequence>MFTACHPLILASASPRRQEFLRQLGLAFRAEPARIDETPETGEPAAAFARRMAITKAKAIAATSPQACVIGADTVVTLDETLFGKPRDREEALAILKQLQGRTHRVITGFAVCCHDRRIEEAGEATTLVTFDHFADSVLQAYVDSGEPMDKAGAYGIQGRGAFLVRTINGSYSNVVGLPINVLVQLLLRHHMICVTGAPCRSALGQERLVLL</sequence>
<dbReference type="InterPro" id="IPR003697">
    <property type="entry name" value="Maf-like"/>
</dbReference>
<comment type="function">
    <text evidence="4">Nucleoside triphosphate pyrophosphatase that hydrolyzes dTTP and UTP. May have a dual role in cell division arrest and in preventing the incorporation of modified nucleotides into cellular nucleic acids.</text>
</comment>
<feature type="site" description="Important for substrate specificity" evidence="4">
    <location>
        <position position="16"/>
    </location>
</feature>
<comment type="subcellular location">
    <subcellularLocation>
        <location evidence="4">Cytoplasm</location>
    </subcellularLocation>
</comment>
<dbReference type="EC" id="3.6.1.9" evidence="4"/>
<dbReference type="AlphaFoldDB" id="A0A7U3YKL2"/>
<reference evidence="5 6" key="1">
    <citation type="journal article" date="2011" name="Stand. Genomic Sci.">
        <title>Complete genome sequence of Desulfobulbus propionicus type strain (1pr3).</title>
        <authorList>
            <person name="Pagani I."/>
            <person name="Lapidus A."/>
            <person name="Nolan M."/>
            <person name="Lucas S."/>
            <person name="Hammon N."/>
            <person name="Deshpande S."/>
            <person name="Cheng J.F."/>
            <person name="Chertkov O."/>
            <person name="Davenport K."/>
            <person name="Tapia R."/>
            <person name="Han C."/>
            <person name="Goodwin L."/>
            <person name="Pitluck S."/>
            <person name="Liolios K."/>
            <person name="Mavromatis K."/>
            <person name="Ivanova N."/>
            <person name="Mikhailova N."/>
            <person name="Pati A."/>
            <person name="Chen A."/>
            <person name="Palaniappan K."/>
            <person name="Land M."/>
            <person name="Hauser L."/>
            <person name="Chang Y.J."/>
            <person name="Jeffries C.D."/>
            <person name="Detter J.C."/>
            <person name="Brambilla E."/>
            <person name="Kannan K.P."/>
            <person name="Djao O.D."/>
            <person name="Rohde M."/>
            <person name="Pukall R."/>
            <person name="Spring S."/>
            <person name="Goker M."/>
            <person name="Sikorski J."/>
            <person name="Woyke T."/>
            <person name="Bristow J."/>
            <person name="Eisen J.A."/>
            <person name="Markowitz V."/>
            <person name="Hugenholtz P."/>
            <person name="Kyrpides N.C."/>
            <person name="Klenk H.P."/>
        </authorList>
    </citation>
    <scope>NUCLEOTIDE SEQUENCE [LARGE SCALE GENOMIC DNA]</scope>
    <source>
        <strain evidence="6">ATCC 33891 / DSM 2032 / 1pr3</strain>
    </source>
</reference>
<evidence type="ECO:0000313" key="6">
    <source>
        <dbReference type="Proteomes" id="UP000006365"/>
    </source>
</evidence>
<dbReference type="KEGG" id="dpr:Despr_0944"/>
<evidence type="ECO:0000256" key="2">
    <source>
        <dbReference type="ARBA" id="ARBA00022801"/>
    </source>
</evidence>
<dbReference type="InterPro" id="IPR029001">
    <property type="entry name" value="ITPase-like_fam"/>
</dbReference>
<keyword evidence="2 4" id="KW-0378">Hydrolase</keyword>
<protein>
    <recommendedName>
        <fullName evidence="4">dTTP/UTP pyrophosphatase</fullName>
        <shortName evidence="4">dTTPase/UTPase</shortName>
        <ecNumber evidence="4">3.6.1.9</ecNumber>
    </recommendedName>
    <alternativeName>
        <fullName evidence="4">Nucleoside triphosphate pyrophosphatase</fullName>
    </alternativeName>
    <alternativeName>
        <fullName evidence="4">Nucleotide pyrophosphatase</fullName>
        <shortName evidence="4">Nucleotide PPase</shortName>
    </alternativeName>
</protein>
<name>A0A7U3YKL2_DESPD</name>
<accession>A0A7U3YKL2</accession>
<evidence type="ECO:0000256" key="4">
    <source>
        <dbReference type="HAMAP-Rule" id="MF_00528"/>
    </source>
</evidence>
<dbReference type="NCBIfam" id="TIGR00172">
    <property type="entry name" value="maf"/>
    <property type="match status" value="1"/>
</dbReference>
<proteinExistence type="inferred from homology"/>
<keyword evidence="3 4" id="KW-0546">Nucleotide metabolism</keyword>
<feature type="site" description="Important for substrate specificity" evidence="4">
    <location>
        <position position="158"/>
    </location>
</feature>
<dbReference type="Gene3D" id="3.90.950.10">
    <property type="match status" value="1"/>
</dbReference>
<dbReference type="EMBL" id="CP002364">
    <property type="protein sequence ID" value="ADW17118.1"/>
    <property type="molecule type" value="Genomic_DNA"/>
</dbReference>
<organism evidence="5 6">
    <name type="scientific">Desulfobulbus propionicus (strain ATCC 33891 / DSM 2032 / VKM B-1956 / 1pr3)</name>
    <dbReference type="NCBI Taxonomy" id="577650"/>
    <lineage>
        <taxon>Bacteria</taxon>
        <taxon>Pseudomonadati</taxon>
        <taxon>Thermodesulfobacteriota</taxon>
        <taxon>Desulfobulbia</taxon>
        <taxon>Desulfobulbales</taxon>
        <taxon>Desulfobulbaceae</taxon>
        <taxon>Desulfobulbus</taxon>
    </lineage>
</organism>
<comment type="similarity">
    <text evidence="4">Belongs to the Maf family. YhdE subfamily.</text>
</comment>
<dbReference type="HAMAP" id="MF_00528">
    <property type="entry name" value="Maf"/>
    <property type="match status" value="1"/>
</dbReference>
<keyword evidence="6" id="KW-1185">Reference proteome</keyword>
<dbReference type="GO" id="GO:0009117">
    <property type="term" value="P:nucleotide metabolic process"/>
    <property type="evidence" value="ECO:0007669"/>
    <property type="project" value="UniProtKB-KW"/>
</dbReference>
<dbReference type="PANTHER" id="PTHR43213:SF5">
    <property type="entry name" value="BIFUNCTIONAL DTTP_UTP PYROPHOSPHATASE_METHYLTRANSFERASE PROTEIN-RELATED"/>
    <property type="match status" value="1"/>
</dbReference>
<comment type="catalytic activity">
    <reaction evidence="4">
        <text>dTTP + H2O = dTMP + diphosphate + H(+)</text>
        <dbReference type="Rhea" id="RHEA:28534"/>
        <dbReference type="ChEBI" id="CHEBI:15377"/>
        <dbReference type="ChEBI" id="CHEBI:15378"/>
        <dbReference type="ChEBI" id="CHEBI:33019"/>
        <dbReference type="ChEBI" id="CHEBI:37568"/>
        <dbReference type="ChEBI" id="CHEBI:63528"/>
        <dbReference type="EC" id="3.6.1.9"/>
    </reaction>
</comment>
<gene>
    <name evidence="5" type="ordered locus">Despr_0944</name>
</gene>
<evidence type="ECO:0000256" key="3">
    <source>
        <dbReference type="ARBA" id="ARBA00023080"/>
    </source>
</evidence>
<comment type="cofactor">
    <cofactor evidence="1 4">
        <name>a divalent metal cation</name>
        <dbReference type="ChEBI" id="CHEBI:60240"/>
    </cofactor>
</comment>
<evidence type="ECO:0000313" key="5">
    <source>
        <dbReference type="EMBL" id="ADW17118.1"/>
    </source>
</evidence>
<dbReference type="PIRSF" id="PIRSF006305">
    <property type="entry name" value="Maf"/>
    <property type="match status" value="1"/>
</dbReference>
<dbReference type="PANTHER" id="PTHR43213">
    <property type="entry name" value="BIFUNCTIONAL DTTP/UTP PYROPHOSPHATASE/METHYLTRANSFERASE PROTEIN-RELATED"/>
    <property type="match status" value="1"/>
</dbReference>
<dbReference type="GO" id="GO:0005737">
    <property type="term" value="C:cytoplasm"/>
    <property type="evidence" value="ECO:0007669"/>
    <property type="project" value="UniProtKB-SubCell"/>
</dbReference>
<feature type="active site" description="Proton acceptor" evidence="4">
    <location>
        <position position="73"/>
    </location>
</feature>
<dbReference type="Proteomes" id="UP000006365">
    <property type="component" value="Chromosome"/>
</dbReference>
<comment type="catalytic activity">
    <reaction evidence="4">
        <text>UTP + H2O = UMP + diphosphate + H(+)</text>
        <dbReference type="Rhea" id="RHEA:29395"/>
        <dbReference type="ChEBI" id="CHEBI:15377"/>
        <dbReference type="ChEBI" id="CHEBI:15378"/>
        <dbReference type="ChEBI" id="CHEBI:33019"/>
        <dbReference type="ChEBI" id="CHEBI:46398"/>
        <dbReference type="ChEBI" id="CHEBI:57865"/>
        <dbReference type="EC" id="3.6.1.9"/>
    </reaction>
</comment>
<dbReference type="Pfam" id="PF02545">
    <property type="entry name" value="Maf"/>
    <property type="match status" value="1"/>
</dbReference>
<dbReference type="GO" id="GO:0047429">
    <property type="term" value="F:nucleoside triphosphate diphosphatase activity"/>
    <property type="evidence" value="ECO:0007669"/>
    <property type="project" value="UniProtKB-EC"/>
</dbReference>